<name>A0A1J7IZT1_9PEZI</name>
<feature type="compositionally biased region" description="Polar residues" evidence="1">
    <location>
        <begin position="75"/>
        <end position="87"/>
    </location>
</feature>
<feature type="compositionally biased region" description="Basic and acidic residues" evidence="1">
    <location>
        <begin position="54"/>
        <end position="65"/>
    </location>
</feature>
<protein>
    <submittedName>
        <fullName evidence="2">Uncharacterized protein</fullName>
    </submittedName>
</protein>
<accession>A0A1J7IZT1</accession>
<proteinExistence type="predicted"/>
<dbReference type="InParanoid" id="A0A1J7IZT1"/>
<dbReference type="Proteomes" id="UP000182658">
    <property type="component" value="Unassembled WGS sequence"/>
</dbReference>
<organism evidence="2 3">
    <name type="scientific">Coniochaeta ligniaria NRRL 30616</name>
    <dbReference type="NCBI Taxonomy" id="1408157"/>
    <lineage>
        <taxon>Eukaryota</taxon>
        <taxon>Fungi</taxon>
        <taxon>Dikarya</taxon>
        <taxon>Ascomycota</taxon>
        <taxon>Pezizomycotina</taxon>
        <taxon>Sordariomycetes</taxon>
        <taxon>Sordariomycetidae</taxon>
        <taxon>Coniochaetales</taxon>
        <taxon>Coniochaetaceae</taxon>
        <taxon>Coniochaeta</taxon>
    </lineage>
</organism>
<feature type="region of interest" description="Disordered" evidence="1">
    <location>
        <begin position="50"/>
        <end position="89"/>
    </location>
</feature>
<feature type="region of interest" description="Disordered" evidence="1">
    <location>
        <begin position="282"/>
        <end position="309"/>
    </location>
</feature>
<evidence type="ECO:0000313" key="3">
    <source>
        <dbReference type="Proteomes" id="UP000182658"/>
    </source>
</evidence>
<dbReference type="AlphaFoldDB" id="A0A1J7IZT1"/>
<keyword evidence="3" id="KW-1185">Reference proteome</keyword>
<dbReference type="EMBL" id="KV875117">
    <property type="protein sequence ID" value="OIW22396.1"/>
    <property type="molecule type" value="Genomic_DNA"/>
</dbReference>
<sequence length="309" mass="33872">MGQERKSINQLLRENARERLFVPTLCWTDRQLALLGCSFVDEHDSIAVAGRPDTVSHDSDHKAREAPTTAPGVDNNPNLSPHGTASTRAGDLQQLPTFSPSHGEVQALTSTFPCHETATGHANPTSHSGPGLMVHGDEGQDAHIDPSSPWGCYFHEQTRQFIGVGRDEVEALHRMINTSAQSFHRCRRRIPFRFAGRAVDKVEAVFFSPKHASLAHPGRPLIAFAYTHIVYNQRRRHFHLRTDRPLLGRAAIKLEAVQPKDCLKDPYLVAVLIAIAQHARWSDASKGGGGPDAYPKKKGTSPGSKLGSG</sequence>
<dbReference type="OrthoDB" id="4922434at2759"/>
<reference evidence="2 3" key="1">
    <citation type="submission" date="2016-10" db="EMBL/GenBank/DDBJ databases">
        <title>Draft genome sequence of Coniochaeta ligniaria NRRL30616, a lignocellulolytic fungus for bioabatement of inhibitors in plant biomass hydrolysates.</title>
        <authorList>
            <consortium name="DOE Joint Genome Institute"/>
            <person name="Jimenez D.J."/>
            <person name="Hector R.E."/>
            <person name="Riley R."/>
            <person name="Sun H."/>
            <person name="Grigoriev I.V."/>
            <person name="Van Elsas J.D."/>
            <person name="Nichols N.N."/>
        </authorList>
    </citation>
    <scope>NUCLEOTIDE SEQUENCE [LARGE SCALE GENOMIC DNA]</scope>
    <source>
        <strain evidence="2 3">NRRL 30616</strain>
    </source>
</reference>
<evidence type="ECO:0000313" key="2">
    <source>
        <dbReference type="EMBL" id="OIW22396.1"/>
    </source>
</evidence>
<evidence type="ECO:0000256" key="1">
    <source>
        <dbReference type="SAM" id="MobiDB-lite"/>
    </source>
</evidence>
<gene>
    <name evidence="2" type="ORF">CONLIGDRAFT_638380</name>
</gene>